<dbReference type="Gene3D" id="1.20.1070.10">
    <property type="entry name" value="Rhodopsin 7-helix transmembrane proteins"/>
    <property type="match status" value="1"/>
</dbReference>
<proteinExistence type="predicted"/>
<feature type="transmembrane region" description="Helical" evidence="1">
    <location>
        <begin position="78"/>
        <end position="99"/>
    </location>
</feature>
<gene>
    <name evidence="2" type="ORF">BCR42DRAFT_468753</name>
</gene>
<dbReference type="EMBL" id="MCGE01000002">
    <property type="protein sequence ID" value="ORZ24532.1"/>
    <property type="molecule type" value="Genomic_DNA"/>
</dbReference>
<sequence length="194" mass="22240">MTRLKENSGGDDSILTSTITMTWAVSATNPQFTFSNHQYRKLEEVTIICACFSICAAFLVLSMYCYLLKYHPTDANRVSLHCVIFSIILSTLSQALNLAALRSDIEIGFCHAFRVMDNLFTLTSSCLLAMVGVYLLLLFHFDIHSWPCRPEFILMPIAIVYAFFGNIRSYLFDDTPDEFRAIYLEIPHLCWYNQ</sequence>
<keyword evidence="1" id="KW-1133">Transmembrane helix</keyword>
<dbReference type="Proteomes" id="UP000193560">
    <property type="component" value="Unassembled WGS sequence"/>
</dbReference>
<evidence type="ECO:0000256" key="1">
    <source>
        <dbReference type="SAM" id="Phobius"/>
    </source>
</evidence>
<name>A0A1X2IZ38_9FUNG</name>
<comment type="caution">
    <text evidence="2">The sequence shown here is derived from an EMBL/GenBank/DDBJ whole genome shotgun (WGS) entry which is preliminary data.</text>
</comment>
<organism evidence="2 3">
    <name type="scientific">Absidia repens</name>
    <dbReference type="NCBI Taxonomy" id="90262"/>
    <lineage>
        <taxon>Eukaryota</taxon>
        <taxon>Fungi</taxon>
        <taxon>Fungi incertae sedis</taxon>
        <taxon>Mucoromycota</taxon>
        <taxon>Mucoromycotina</taxon>
        <taxon>Mucoromycetes</taxon>
        <taxon>Mucorales</taxon>
        <taxon>Cunninghamellaceae</taxon>
        <taxon>Absidia</taxon>
    </lineage>
</organism>
<evidence type="ECO:0000313" key="2">
    <source>
        <dbReference type="EMBL" id="ORZ24532.1"/>
    </source>
</evidence>
<dbReference type="AlphaFoldDB" id="A0A1X2IZ38"/>
<accession>A0A1X2IZ38</accession>
<reference evidence="2 3" key="1">
    <citation type="submission" date="2016-07" db="EMBL/GenBank/DDBJ databases">
        <title>Pervasive Adenine N6-methylation of Active Genes in Fungi.</title>
        <authorList>
            <consortium name="DOE Joint Genome Institute"/>
            <person name="Mondo S.J."/>
            <person name="Dannebaum R.O."/>
            <person name="Kuo R.C."/>
            <person name="Labutti K."/>
            <person name="Haridas S."/>
            <person name="Kuo A."/>
            <person name="Salamov A."/>
            <person name="Ahrendt S.R."/>
            <person name="Lipzen A."/>
            <person name="Sullivan W."/>
            <person name="Andreopoulos W.B."/>
            <person name="Clum A."/>
            <person name="Lindquist E."/>
            <person name="Daum C."/>
            <person name="Ramamoorthy G.K."/>
            <person name="Gryganskyi A."/>
            <person name="Culley D."/>
            <person name="Magnuson J.K."/>
            <person name="James T.Y."/>
            <person name="O'Malley M.A."/>
            <person name="Stajich J.E."/>
            <person name="Spatafora J.W."/>
            <person name="Visel A."/>
            <person name="Grigoriev I.V."/>
        </authorList>
    </citation>
    <scope>NUCLEOTIDE SEQUENCE [LARGE SCALE GENOMIC DNA]</scope>
    <source>
        <strain evidence="2 3">NRRL 1336</strain>
    </source>
</reference>
<keyword evidence="1" id="KW-0812">Transmembrane</keyword>
<feature type="transmembrane region" description="Helical" evidence="1">
    <location>
        <begin position="119"/>
        <end position="140"/>
    </location>
</feature>
<keyword evidence="3" id="KW-1185">Reference proteome</keyword>
<feature type="transmembrane region" description="Helical" evidence="1">
    <location>
        <begin position="45"/>
        <end position="66"/>
    </location>
</feature>
<keyword evidence="1" id="KW-0472">Membrane</keyword>
<feature type="transmembrane region" description="Helical" evidence="1">
    <location>
        <begin position="152"/>
        <end position="171"/>
    </location>
</feature>
<evidence type="ECO:0000313" key="3">
    <source>
        <dbReference type="Proteomes" id="UP000193560"/>
    </source>
</evidence>
<protein>
    <submittedName>
        <fullName evidence="2">Uncharacterized protein</fullName>
    </submittedName>
</protein>